<comment type="caution">
    <text evidence="3">The sequence shown here is derived from an EMBL/GenBank/DDBJ whole genome shotgun (WGS) entry which is preliminary data.</text>
</comment>
<dbReference type="InterPro" id="IPR041313">
    <property type="entry name" value="DUF5642"/>
</dbReference>
<dbReference type="Proteomes" id="UP001141659">
    <property type="component" value="Unassembled WGS sequence"/>
</dbReference>
<sequence>MNALSGWHRKRWLIAILIAAIVAAAAAILWWPQPNEPTISGPDIGRLPLIVESFPDGYTVAVGEKVLGLDDIAALKQPSDGVVSPPDCAATPPDRADNVLGAKMVNVNATKDGVHYVISAQEATDTSKPHTDSPVDCSTTTAQYDNGFAITTPAHAPAVDDLNVEALHTVSKIEGQVRDSYLYRSWIDSRRVITVIVQSDPTHQPPTNPIDPTLAKQIFADAVHAVRSDQTTTKR</sequence>
<organism evidence="3 4">
    <name type="scientific">Mycolicibacterium porcinum</name>
    <dbReference type="NCBI Taxonomy" id="39693"/>
    <lineage>
        <taxon>Bacteria</taxon>
        <taxon>Bacillati</taxon>
        <taxon>Actinomycetota</taxon>
        <taxon>Actinomycetes</taxon>
        <taxon>Mycobacteriales</taxon>
        <taxon>Mycobacteriaceae</taxon>
        <taxon>Mycolicibacterium</taxon>
    </lineage>
</organism>
<proteinExistence type="predicted"/>
<reference evidence="3" key="2">
    <citation type="journal article" date="2022" name="BMC Genomics">
        <title>Comparative genome analysis of mycobacteria focusing on tRNA and non-coding RNA.</title>
        <authorList>
            <person name="Behra P.R.K."/>
            <person name="Pettersson B.M.F."/>
            <person name="Ramesh M."/>
            <person name="Das S."/>
            <person name="Dasgupta S."/>
            <person name="Kirsebom L.A."/>
        </authorList>
    </citation>
    <scope>NUCLEOTIDE SEQUENCE</scope>
    <source>
        <strain evidence="3">DSM 44242</strain>
    </source>
</reference>
<keyword evidence="1" id="KW-0812">Transmembrane</keyword>
<feature type="transmembrane region" description="Helical" evidence="1">
    <location>
        <begin position="12"/>
        <end position="31"/>
    </location>
</feature>
<evidence type="ECO:0000259" key="2">
    <source>
        <dbReference type="Pfam" id="PF18702"/>
    </source>
</evidence>
<accession>A0AAW5SW89</accession>
<evidence type="ECO:0000313" key="4">
    <source>
        <dbReference type="Proteomes" id="UP001141659"/>
    </source>
</evidence>
<feature type="domain" description="DUF5642" evidence="2">
    <location>
        <begin position="43"/>
        <end position="227"/>
    </location>
</feature>
<dbReference type="EMBL" id="JACKVC010000008">
    <property type="protein sequence ID" value="MCV7386845.1"/>
    <property type="molecule type" value="Genomic_DNA"/>
</dbReference>
<protein>
    <submittedName>
        <fullName evidence="3">DUF5642 family protein</fullName>
    </submittedName>
</protein>
<keyword evidence="1" id="KW-1133">Transmembrane helix</keyword>
<gene>
    <name evidence="3" type="ORF">H5P34_02120</name>
</gene>
<dbReference type="Pfam" id="PF18702">
    <property type="entry name" value="DUF5642"/>
    <property type="match status" value="1"/>
</dbReference>
<reference evidence="3" key="1">
    <citation type="submission" date="2020-07" db="EMBL/GenBank/DDBJ databases">
        <authorList>
            <person name="Pettersson B.M.F."/>
            <person name="Behra P.R.K."/>
            <person name="Ramesh M."/>
            <person name="Das S."/>
            <person name="Dasgupta S."/>
            <person name="Kirsebom L.A."/>
        </authorList>
    </citation>
    <scope>NUCLEOTIDE SEQUENCE</scope>
    <source>
        <strain evidence="3">DSM 44242</strain>
    </source>
</reference>
<evidence type="ECO:0000256" key="1">
    <source>
        <dbReference type="SAM" id="Phobius"/>
    </source>
</evidence>
<dbReference type="RefSeq" id="WP_083147025.1">
    <property type="nucleotide sequence ID" value="NZ_JACKVC010000008.1"/>
</dbReference>
<keyword evidence="1" id="KW-0472">Membrane</keyword>
<name>A0AAW5SW89_9MYCO</name>
<evidence type="ECO:0000313" key="3">
    <source>
        <dbReference type="EMBL" id="MCV7386845.1"/>
    </source>
</evidence>
<dbReference type="AlphaFoldDB" id="A0AAW5SW89"/>